<dbReference type="PANTHER" id="PTHR11487">
    <property type="entry name" value="THIOESTERASE"/>
    <property type="match status" value="1"/>
</dbReference>
<dbReference type="InterPro" id="IPR012223">
    <property type="entry name" value="TEII"/>
</dbReference>
<dbReference type="Proteomes" id="UP000179642">
    <property type="component" value="Unassembled WGS sequence"/>
</dbReference>
<accession>A0A1S2Q202</accession>
<name>A0A1S2Q202_9ACTN</name>
<evidence type="ECO:0000313" key="4">
    <source>
        <dbReference type="Proteomes" id="UP000179642"/>
    </source>
</evidence>
<dbReference type="Pfam" id="PF00975">
    <property type="entry name" value="Thioesterase"/>
    <property type="match status" value="1"/>
</dbReference>
<evidence type="ECO:0000256" key="1">
    <source>
        <dbReference type="ARBA" id="ARBA00007169"/>
    </source>
</evidence>
<dbReference type="InterPro" id="IPR029058">
    <property type="entry name" value="AB_hydrolase_fold"/>
</dbReference>
<dbReference type="SUPFAM" id="SSF53474">
    <property type="entry name" value="alpha/beta-Hydrolases"/>
    <property type="match status" value="1"/>
</dbReference>
<dbReference type="PANTHER" id="PTHR11487:SF0">
    <property type="entry name" value="S-ACYL FATTY ACID SYNTHASE THIOESTERASE, MEDIUM CHAIN"/>
    <property type="match status" value="1"/>
</dbReference>
<keyword evidence="4" id="KW-1185">Reference proteome</keyword>
<comment type="similarity">
    <text evidence="1">Belongs to the thioesterase family.</text>
</comment>
<sequence>MILGHSRGAVIGYETARELARQGSPALALHVCAAFSPPEYAAVGLNTRVMTDAALVDLAATLGIPLPREDRAEVRREALRAIRTDLAMIDGYEHGPHLRPLGYPITVWSPHADTVIPAASAQRWQPMTRHPLTLHTLPVSHHCLNSPHAIDPITRALRNGMEGVSG</sequence>
<protein>
    <recommendedName>
        <fullName evidence="2">Thioesterase domain-containing protein</fullName>
    </recommendedName>
</protein>
<dbReference type="InterPro" id="IPR001031">
    <property type="entry name" value="Thioesterase"/>
</dbReference>
<dbReference type="Gene3D" id="3.40.50.1820">
    <property type="entry name" value="alpha/beta hydrolase"/>
    <property type="match status" value="1"/>
</dbReference>
<reference evidence="3 4" key="1">
    <citation type="submission" date="2016-10" db="EMBL/GenBank/DDBJ databases">
        <title>Genome sequence of Streptomyces sp. MUSC 1.</title>
        <authorList>
            <person name="Lee L.-H."/>
            <person name="Ser H.-L."/>
            <person name="Law J.W.-F."/>
        </authorList>
    </citation>
    <scope>NUCLEOTIDE SEQUENCE [LARGE SCALE GENOMIC DNA]</scope>
    <source>
        <strain evidence="3 4">MUSC 1</strain>
    </source>
</reference>
<organism evidence="3 4">
    <name type="scientific">Streptomyces monashensis</name>
    <dbReference type="NCBI Taxonomy" id="1678012"/>
    <lineage>
        <taxon>Bacteria</taxon>
        <taxon>Bacillati</taxon>
        <taxon>Actinomycetota</taxon>
        <taxon>Actinomycetes</taxon>
        <taxon>Kitasatosporales</taxon>
        <taxon>Streptomycetaceae</taxon>
        <taxon>Streptomyces</taxon>
    </lineage>
</organism>
<evidence type="ECO:0000259" key="2">
    <source>
        <dbReference type="Pfam" id="PF00975"/>
    </source>
</evidence>
<dbReference type="AlphaFoldDB" id="A0A1S2Q202"/>
<dbReference type="GO" id="GO:0008610">
    <property type="term" value="P:lipid biosynthetic process"/>
    <property type="evidence" value="ECO:0007669"/>
    <property type="project" value="TreeGrafter"/>
</dbReference>
<evidence type="ECO:0000313" key="3">
    <source>
        <dbReference type="EMBL" id="OIJ99832.1"/>
    </source>
</evidence>
<feature type="domain" description="Thioesterase" evidence="2">
    <location>
        <begin position="2"/>
        <end position="150"/>
    </location>
</feature>
<comment type="caution">
    <text evidence="3">The sequence shown here is derived from an EMBL/GenBank/DDBJ whole genome shotgun (WGS) entry which is preliminary data.</text>
</comment>
<dbReference type="EMBL" id="MLYO01000049">
    <property type="protein sequence ID" value="OIJ99832.1"/>
    <property type="molecule type" value="Genomic_DNA"/>
</dbReference>
<gene>
    <name evidence="3" type="ORF">BIV23_27800</name>
</gene>
<proteinExistence type="inferred from homology"/>